<reference evidence="4 5" key="1">
    <citation type="journal article" date="2018" name="BMC Genomics">
        <title>The genome of Naegleria lovaniensis, the basis for a comparative approach to unravel pathogenicity factors of the human pathogenic amoeba N. fowleri.</title>
        <authorList>
            <person name="Liechti N."/>
            <person name="Schurch N."/>
            <person name="Bruggmann R."/>
            <person name="Wittwer M."/>
        </authorList>
    </citation>
    <scope>NUCLEOTIDE SEQUENCE [LARGE SCALE GENOMIC DNA]</scope>
    <source>
        <strain evidence="4 5">ATCC 30569</strain>
    </source>
</reference>
<keyword evidence="5" id="KW-1185">Reference proteome</keyword>
<name>A0AA88GS40_NAELO</name>
<feature type="region of interest" description="Disordered" evidence="1">
    <location>
        <begin position="1"/>
        <end position="83"/>
    </location>
</feature>
<dbReference type="PANTHER" id="PTHR10845">
    <property type="entry name" value="REGULATOR OF G PROTEIN SIGNALING"/>
    <property type="match status" value="1"/>
</dbReference>
<keyword evidence="2" id="KW-1133">Transmembrane helix</keyword>
<feature type="compositionally biased region" description="Polar residues" evidence="1">
    <location>
        <begin position="1"/>
        <end position="15"/>
    </location>
</feature>
<gene>
    <name evidence="4" type="ORF">C9374_004480</name>
</gene>
<evidence type="ECO:0000256" key="1">
    <source>
        <dbReference type="SAM" id="MobiDB-lite"/>
    </source>
</evidence>
<keyword evidence="2" id="KW-0472">Membrane</keyword>
<feature type="compositionally biased region" description="Polar residues" evidence="1">
    <location>
        <begin position="126"/>
        <end position="146"/>
    </location>
</feature>
<proteinExistence type="predicted"/>
<feature type="transmembrane region" description="Helical" evidence="2">
    <location>
        <begin position="174"/>
        <end position="194"/>
    </location>
</feature>
<feature type="compositionally biased region" description="Low complexity" evidence="1">
    <location>
        <begin position="22"/>
        <end position="55"/>
    </location>
</feature>
<dbReference type="GeneID" id="68096935"/>
<accession>A0AA88GS40</accession>
<dbReference type="InterPro" id="IPR036305">
    <property type="entry name" value="RGS_sf"/>
</dbReference>
<keyword evidence="2" id="KW-0812">Transmembrane</keyword>
<dbReference type="PROSITE" id="PS50132">
    <property type="entry name" value="RGS"/>
    <property type="match status" value="1"/>
</dbReference>
<evidence type="ECO:0000313" key="5">
    <source>
        <dbReference type="Proteomes" id="UP000816034"/>
    </source>
</evidence>
<evidence type="ECO:0000259" key="3">
    <source>
        <dbReference type="PROSITE" id="PS50132"/>
    </source>
</evidence>
<protein>
    <recommendedName>
        <fullName evidence="3">RGS domain-containing protein</fullName>
    </recommendedName>
</protein>
<organism evidence="4 5">
    <name type="scientific">Naegleria lovaniensis</name>
    <name type="common">Amoeba</name>
    <dbReference type="NCBI Taxonomy" id="51637"/>
    <lineage>
        <taxon>Eukaryota</taxon>
        <taxon>Discoba</taxon>
        <taxon>Heterolobosea</taxon>
        <taxon>Tetramitia</taxon>
        <taxon>Eutetramitia</taxon>
        <taxon>Vahlkampfiidae</taxon>
        <taxon>Naegleria</taxon>
    </lineage>
</organism>
<feature type="transmembrane region" description="Helical" evidence="2">
    <location>
        <begin position="343"/>
        <end position="367"/>
    </location>
</feature>
<evidence type="ECO:0000313" key="4">
    <source>
        <dbReference type="EMBL" id="KAG2383143.1"/>
    </source>
</evidence>
<dbReference type="AlphaFoldDB" id="A0AA88GS40"/>
<sequence length="576" mass="64459">MDSQSNSINTTGSSGDNHDADPVTTTTVDLPPNNLLTVHPASNNSISSCSSPSSSTHLMERSKEVDDDIDSSSSFTPANLTTDNVDSTVEKHAQFAGSPTNVVDIIYVPSTSTGHSGHHNNKGDNKSQVSSVGGKSPSRTTHSQSKANGEGFKLYTCCGVIEFSWIKTLNIMSLFLNLVAFLALAALIIAGYSGSSAYNSLLNNIDADTTFYRKMLIASARACVFSNQSYAISYNYSQIYSTYRVKYIASITDVLKVVPPQLQYHIPRNITIFELRTYKAMVTESMAIGLALNGSYVKAMDLIESSIYKYYLEGYDIEYKPLLDYYENKEVERQNFSITITTLSLIVICVSIAVVIPVVVASIAFSLKRDSSNTKKIKQMKANLLQDTMKDQTMRELFRAHCASEFSLENFMLLDKITDYKNYSERSFQIQEYLYDNENSSKNDETSSTITSSSTQQEPTKKKKAKKGFTEKDLQQIEKKKFEIAFEIYSEFLDVNGEHSVNINKQTAEPVKEQLDFYATGQSEHLPDQLFDAIFAEICILMLDSHQRFIAQQEANRIAKKEAMKTKKSRKNSVRM</sequence>
<dbReference type="SUPFAM" id="SSF48097">
    <property type="entry name" value="Regulator of G-protein signaling, RGS"/>
    <property type="match status" value="1"/>
</dbReference>
<feature type="compositionally biased region" description="Polar residues" evidence="1">
    <location>
        <begin position="71"/>
        <end position="83"/>
    </location>
</feature>
<feature type="region of interest" description="Disordered" evidence="1">
    <location>
        <begin position="439"/>
        <end position="469"/>
    </location>
</feature>
<dbReference type="SMART" id="SM00315">
    <property type="entry name" value="RGS"/>
    <property type="match status" value="1"/>
</dbReference>
<feature type="region of interest" description="Disordered" evidence="1">
    <location>
        <begin position="113"/>
        <end position="146"/>
    </location>
</feature>
<comment type="caution">
    <text evidence="4">The sequence shown here is derived from an EMBL/GenBank/DDBJ whole genome shotgun (WGS) entry which is preliminary data.</text>
</comment>
<dbReference type="PANTHER" id="PTHR10845:SF192">
    <property type="entry name" value="DOUBLE HIT, ISOFORM B"/>
    <property type="match status" value="1"/>
</dbReference>
<dbReference type="EMBL" id="PYSW02000021">
    <property type="protein sequence ID" value="KAG2383143.1"/>
    <property type="molecule type" value="Genomic_DNA"/>
</dbReference>
<dbReference type="Proteomes" id="UP000816034">
    <property type="component" value="Unassembled WGS sequence"/>
</dbReference>
<dbReference type="RefSeq" id="XP_044548822.1">
    <property type="nucleotide sequence ID" value="XM_044694124.1"/>
</dbReference>
<dbReference type="InterPro" id="IPR016137">
    <property type="entry name" value="RGS"/>
</dbReference>
<feature type="compositionally biased region" description="Low complexity" evidence="1">
    <location>
        <begin position="446"/>
        <end position="455"/>
    </location>
</feature>
<feature type="domain" description="RGS" evidence="3">
    <location>
        <begin position="384"/>
        <end position="542"/>
    </location>
</feature>
<dbReference type="Pfam" id="PF00615">
    <property type="entry name" value="RGS"/>
    <property type="match status" value="1"/>
</dbReference>
<evidence type="ECO:0000256" key="2">
    <source>
        <dbReference type="SAM" id="Phobius"/>
    </source>
</evidence>
<dbReference type="Gene3D" id="1.10.167.10">
    <property type="entry name" value="Regulator of G-protein Signalling 4, domain 2"/>
    <property type="match status" value="1"/>
</dbReference>
<dbReference type="InterPro" id="IPR044926">
    <property type="entry name" value="RGS_subdomain_2"/>
</dbReference>